<reference evidence="1 2" key="1">
    <citation type="submission" date="2023-07" db="EMBL/GenBank/DDBJ databases">
        <title>Genomic Encyclopedia of Type Strains, Phase IV (KMG-IV): sequencing the most valuable type-strain genomes for metagenomic binning, comparative biology and taxonomic classification.</title>
        <authorList>
            <person name="Goeker M."/>
        </authorList>
    </citation>
    <scope>NUCLEOTIDE SEQUENCE [LARGE SCALE GENOMIC DNA]</scope>
    <source>
        <strain evidence="1 2">DSM 19154</strain>
    </source>
</reference>
<evidence type="ECO:0000313" key="1">
    <source>
        <dbReference type="EMBL" id="MDQ0206061.1"/>
    </source>
</evidence>
<protein>
    <submittedName>
        <fullName evidence="1">Uncharacterized protein</fullName>
    </submittedName>
</protein>
<dbReference type="EMBL" id="JAUSUA010000001">
    <property type="protein sequence ID" value="MDQ0206061.1"/>
    <property type="molecule type" value="Genomic_DNA"/>
</dbReference>
<proteinExistence type="predicted"/>
<name>A0ABT9YDY8_9BACI</name>
<keyword evidence="2" id="KW-1185">Reference proteome</keyword>
<sequence>MIQFNGTPQIETERLLLRKFTKEAYGEYSINFTKNSHSKID</sequence>
<organism evidence="1 2">
    <name type="scientific">Alkalicoccobacillus murimartini</name>
    <dbReference type="NCBI Taxonomy" id="171685"/>
    <lineage>
        <taxon>Bacteria</taxon>
        <taxon>Bacillati</taxon>
        <taxon>Bacillota</taxon>
        <taxon>Bacilli</taxon>
        <taxon>Bacillales</taxon>
        <taxon>Bacillaceae</taxon>
        <taxon>Alkalicoccobacillus</taxon>
    </lineage>
</organism>
<evidence type="ECO:0000313" key="2">
    <source>
        <dbReference type="Proteomes" id="UP001225034"/>
    </source>
</evidence>
<gene>
    <name evidence="1" type="ORF">J2S05_000835</name>
</gene>
<comment type="caution">
    <text evidence="1">The sequence shown here is derived from an EMBL/GenBank/DDBJ whole genome shotgun (WGS) entry which is preliminary data.</text>
</comment>
<accession>A0ABT9YDY8</accession>
<dbReference type="Proteomes" id="UP001225034">
    <property type="component" value="Unassembled WGS sequence"/>
</dbReference>